<accession>A0A8S5RWD8</accession>
<dbReference type="PANTHER" id="PTHR38432">
    <property type="entry name" value="TELA-LIKE PROTEIN SAOUHSC_01408"/>
    <property type="match status" value="1"/>
</dbReference>
<dbReference type="PANTHER" id="PTHR38432:SF1">
    <property type="entry name" value="TELA-LIKE PROTEIN SAOUHSC_01408"/>
    <property type="match status" value="1"/>
</dbReference>
<evidence type="ECO:0000256" key="1">
    <source>
        <dbReference type="SAM" id="Coils"/>
    </source>
</evidence>
<dbReference type="InterPro" id="IPR008863">
    <property type="entry name" value="Toxic_anion-R_TelA"/>
</dbReference>
<dbReference type="EMBL" id="BK032497">
    <property type="protein sequence ID" value="DAF42960.1"/>
    <property type="molecule type" value="Genomic_DNA"/>
</dbReference>
<organism evidence="2">
    <name type="scientific">Siphoviridae sp. ctHip2</name>
    <dbReference type="NCBI Taxonomy" id="2827830"/>
    <lineage>
        <taxon>Viruses</taxon>
        <taxon>Duplodnaviria</taxon>
        <taxon>Heunggongvirae</taxon>
        <taxon>Uroviricota</taxon>
        <taxon>Caudoviricetes</taxon>
    </lineage>
</organism>
<keyword evidence="1" id="KW-0175">Coiled coil</keyword>
<feature type="coiled-coil region" evidence="1">
    <location>
        <begin position="150"/>
        <end position="187"/>
    </location>
</feature>
<proteinExistence type="predicted"/>
<name>A0A8S5RWD8_9CAUD</name>
<protein>
    <submittedName>
        <fullName evidence="2">Toxic anion resistance protein (TelA)</fullName>
    </submittedName>
</protein>
<reference evidence="2" key="1">
    <citation type="journal article" date="2021" name="Proc. Natl. Acad. Sci. U.S.A.">
        <title>A Catalog of Tens of Thousands of Viruses from Human Metagenomes Reveals Hidden Associations with Chronic Diseases.</title>
        <authorList>
            <person name="Tisza M.J."/>
            <person name="Buck C.B."/>
        </authorList>
    </citation>
    <scope>NUCLEOTIDE SEQUENCE</scope>
    <source>
        <strain evidence="2">CtHip2</strain>
    </source>
</reference>
<dbReference type="Pfam" id="PF05816">
    <property type="entry name" value="TelA"/>
    <property type="match status" value="1"/>
</dbReference>
<evidence type="ECO:0000313" key="2">
    <source>
        <dbReference type="EMBL" id="DAF42960.1"/>
    </source>
</evidence>
<sequence length="387" mass="43597">MNTKEKETLASNTELAKEVLATQMLNTNVEELDYSLAALKEQDRVKAVQIMKDLDENNYSSLDNFGQDVYDKVNVNANNVLSNVRGKDISNLGLDLDTLLEKVNSISPKDINKADPSKALFKDIFGFARRHLYRLKNHYSSLDSQVDTIAESLELSVAELQNDNRTYEALKEQAKQTFEELNAYIAAGEAKVLELGHTIDETNKSIENDNTSNKMSLTTQTTSLVNYQTRLRKKTQDMRNLQFYLAFIQYPSISQLQSDNELVINNIRDTIQNGLPIYKTNLTTILGALRTRKAIEQTKAVREVINKQISLAVDMVQKNAEDISKSAMETTIDTQVIIDAARKMQETHEKLSAVRNEAVKAFDEQSKALEEATNKINNHLKIVGGAK</sequence>